<dbReference type="Gene3D" id="3.40.190.10">
    <property type="entry name" value="Periplasmic binding protein-like II"/>
    <property type="match status" value="2"/>
</dbReference>
<sequence>MFDRWDMNRNDRASRYDSICKISVSMQQSHSGGAEYAARNDLNIRGVNPMKKMLARAGAIPALLALSVAVAQADTLMLYTSQPEADATMTVEAFRKENPDTEVQIFRSGTSDLLAKLAAEFAAGAPQPDVLLIADAVTMEGLKKDERLLAYPQADVEGFATDSYDADKTYFGSKLITTGIAYNSAASQKPEHWSDLASAEYKGQVVMPSPLYSGAAAYLLSGFTLNPELGWNYFEKLKDNDLASVKGNGAVLKSVASGEKPYGILVDFMALNAKAKGSPIEFVFPQEGVPAVTEPVAIMATAKNVEAAKKFVDFILSDEGQKLALKQGYLPAKAGVGRPDWLPEGTEIKIMPIDTQKILLETDAHKKQFSELFGG</sequence>
<reference evidence="3 4" key="1">
    <citation type="submission" date="2018-06" db="EMBL/GenBank/DDBJ databases">
        <title>Genomic Encyclopedia of Type Strains, Phase IV (KMG-IV): sequencing the most valuable type-strain genomes for metagenomic binning, comparative biology and taxonomic classification.</title>
        <authorList>
            <person name="Goeker M."/>
        </authorList>
    </citation>
    <scope>NUCLEOTIDE SEQUENCE [LARGE SCALE GENOMIC DNA]</scope>
    <source>
        <strain evidence="3 4">DSM 26720</strain>
    </source>
</reference>
<proteinExistence type="predicted"/>
<gene>
    <name evidence="3" type="ORF">C7374_10798</name>
</gene>
<dbReference type="GO" id="GO:0030288">
    <property type="term" value="C:outer membrane-bounded periplasmic space"/>
    <property type="evidence" value="ECO:0007669"/>
    <property type="project" value="TreeGrafter"/>
</dbReference>
<evidence type="ECO:0000313" key="3">
    <source>
        <dbReference type="EMBL" id="RAK28197.1"/>
    </source>
</evidence>
<dbReference type="CDD" id="cd13547">
    <property type="entry name" value="PBP2_Fbp_like_2"/>
    <property type="match status" value="1"/>
</dbReference>
<keyword evidence="4" id="KW-1185">Reference proteome</keyword>
<evidence type="ECO:0000313" key="4">
    <source>
        <dbReference type="Proteomes" id="UP000249453"/>
    </source>
</evidence>
<keyword evidence="1" id="KW-0732">Signal</keyword>
<evidence type="ECO:0000256" key="2">
    <source>
        <dbReference type="ARBA" id="ARBA00022764"/>
    </source>
</evidence>
<dbReference type="AlphaFoldDB" id="A0A364JUM1"/>
<dbReference type="PANTHER" id="PTHR30006:SF2">
    <property type="entry name" value="ABC TRANSPORTER SUBSTRATE-BINDING PROTEIN"/>
    <property type="match status" value="1"/>
</dbReference>
<protein>
    <submittedName>
        <fullName evidence="3">Iron(III) transport system substrate-binding protein</fullName>
    </submittedName>
</protein>
<comment type="caution">
    <text evidence="3">The sequence shown here is derived from an EMBL/GenBank/DDBJ whole genome shotgun (WGS) entry which is preliminary data.</text>
</comment>
<name>A0A364JUM1_9HYPH</name>
<dbReference type="PANTHER" id="PTHR30006">
    <property type="entry name" value="THIAMINE-BINDING PERIPLASMIC PROTEIN-RELATED"/>
    <property type="match status" value="1"/>
</dbReference>
<dbReference type="Proteomes" id="UP000249453">
    <property type="component" value="Unassembled WGS sequence"/>
</dbReference>
<dbReference type="GO" id="GO:0030975">
    <property type="term" value="F:thiamine binding"/>
    <property type="evidence" value="ECO:0007669"/>
    <property type="project" value="TreeGrafter"/>
</dbReference>
<dbReference type="SUPFAM" id="SSF53850">
    <property type="entry name" value="Periplasmic binding protein-like II"/>
    <property type="match status" value="1"/>
</dbReference>
<dbReference type="InterPro" id="IPR006059">
    <property type="entry name" value="SBP"/>
</dbReference>
<organism evidence="3 4">
    <name type="scientific">Falsochrobactrum ovis</name>
    <dbReference type="NCBI Taxonomy" id="1293442"/>
    <lineage>
        <taxon>Bacteria</taxon>
        <taxon>Pseudomonadati</taxon>
        <taxon>Pseudomonadota</taxon>
        <taxon>Alphaproteobacteria</taxon>
        <taxon>Hyphomicrobiales</taxon>
        <taxon>Brucellaceae</taxon>
        <taxon>Falsochrobactrum</taxon>
    </lineage>
</organism>
<dbReference type="EMBL" id="QLMK01000007">
    <property type="protein sequence ID" value="RAK28197.1"/>
    <property type="molecule type" value="Genomic_DNA"/>
</dbReference>
<dbReference type="GO" id="GO:0030976">
    <property type="term" value="F:thiamine pyrophosphate binding"/>
    <property type="evidence" value="ECO:0007669"/>
    <property type="project" value="TreeGrafter"/>
</dbReference>
<dbReference type="Pfam" id="PF13416">
    <property type="entry name" value="SBP_bac_8"/>
    <property type="match status" value="1"/>
</dbReference>
<dbReference type="GO" id="GO:0015888">
    <property type="term" value="P:thiamine transport"/>
    <property type="evidence" value="ECO:0007669"/>
    <property type="project" value="TreeGrafter"/>
</dbReference>
<accession>A0A364JUM1</accession>
<keyword evidence="2" id="KW-0574">Periplasm</keyword>
<evidence type="ECO:0000256" key="1">
    <source>
        <dbReference type="ARBA" id="ARBA00022729"/>
    </source>
</evidence>